<organism evidence="1">
    <name type="scientific">Oppiella nova</name>
    <dbReference type="NCBI Taxonomy" id="334625"/>
    <lineage>
        <taxon>Eukaryota</taxon>
        <taxon>Metazoa</taxon>
        <taxon>Ecdysozoa</taxon>
        <taxon>Arthropoda</taxon>
        <taxon>Chelicerata</taxon>
        <taxon>Arachnida</taxon>
        <taxon>Acari</taxon>
        <taxon>Acariformes</taxon>
        <taxon>Sarcoptiformes</taxon>
        <taxon>Oribatida</taxon>
        <taxon>Brachypylina</taxon>
        <taxon>Oppioidea</taxon>
        <taxon>Oppiidae</taxon>
        <taxon>Oppiella</taxon>
    </lineage>
</organism>
<dbReference type="Proteomes" id="UP000728032">
    <property type="component" value="Unassembled WGS sequence"/>
</dbReference>
<dbReference type="InterPro" id="IPR011990">
    <property type="entry name" value="TPR-like_helical_dom_sf"/>
</dbReference>
<proteinExistence type="predicted"/>
<dbReference type="Gene3D" id="1.25.40.10">
    <property type="entry name" value="Tetratricopeptide repeat domain"/>
    <property type="match status" value="1"/>
</dbReference>
<accession>A0A7R9LZM4</accession>
<evidence type="ECO:0000313" key="2">
    <source>
        <dbReference type="Proteomes" id="UP000728032"/>
    </source>
</evidence>
<dbReference type="InterPro" id="IPR019734">
    <property type="entry name" value="TPR_rpt"/>
</dbReference>
<evidence type="ECO:0000313" key="1">
    <source>
        <dbReference type="EMBL" id="CAD7650851.1"/>
    </source>
</evidence>
<dbReference type="SUPFAM" id="SSF48452">
    <property type="entry name" value="TPR-like"/>
    <property type="match status" value="1"/>
</dbReference>
<keyword evidence="2" id="KW-1185">Reference proteome</keyword>
<name>A0A7R9LZM4_9ACAR</name>
<dbReference type="Pfam" id="PF13181">
    <property type="entry name" value="TPR_8"/>
    <property type="match status" value="2"/>
</dbReference>
<gene>
    <name evidence="1" type="ORF">ONB1V03_LOCUS8016</name>
</gene>
<protein>
    <recommendedName>
        <fullName evidence="3">Tetratricopeptide repeat protein</fullName>
    </recommendedName>
</protein>
<dbReference type="SMART" id="SM00028">
    <property type="entry name" value="TPR"/>
    <property type="match status" value="2"/>
</dbReference>
<dbReference type="EMBL" id="CAJPVJ010004359">
    <property type="protein sequence ID" value="CAG2168528.1"/>
    <property type="molecule type" value="Genomic_DNA"/>
</dbReference>
<evidence type="ECO:0008006" key="3">
    <source>
        <dbReference type="Google" id="ProtNLM"/>
    </source>
</evidence>
<dbReference type="EMBL" id="OC919184">
    <property type="protein sequence ID" value="CAD7650851.1"/>
    <property type="molecule type" value="Genomic_DNA"/>
</dbReference>
<reference evidence="1" key="1">
    <citation type="submission" date="2020-11" db="EMBL/GenBank/DDBJ databases">
        <authorList>
            <person name="Tran Van P."/>
        </authorList>
    </citation>
    <scope>NUCLEOTIDE SEQUENCE</scope>
</reference>
<sequence length="128" mass="14748">MLSYINVNWFSLPAQAYCELGHIEFEVKNTDKAIDLLNKCINDYTGYLNENYVLIGNQFSLPAQAYCELGNIEFEVKNTDKAIDLLNKCINDYTGYLNENYVHVKSFATLRRLGLYTEKQGTDDQKLI</sequence>
<dbReference type="AlphaFoldDB" id="A0A7R9LZM4"/>